<feature type="domain" description="Prolyl 4-hydroxylase N-terminal" evidence="2">
    <location>
        <begin position="34"/>
        <end position="168"/>
    </location>
</feature>
<feature type="chain" id="PRO_5009325705" evidence="1">
    <location>
        <begin position="23"/>
        <end position="371"/>
    </location>
</feature>
<evidence type="ECO:0000256" key="1">
    <source>
        <dbReference type="SAM" id="SignalP"/>
    </source>
</evidence>
<sequence>MFSNLNKLIVVHFIALLGCVLCNDMEGPKEFFTSIAGLEDLLTTEIQLQTEMQKYIDTLTQHIELLRSEMTIIQHEHWKASKDLEGYLNNPINAYRLIKRLFSDWPTFEESVMSDSSRSDFLINMEAFKQNLSFPTQDDMVGSTRALMRLQQTYNLDVAQVASGILNGMKYGSPMTWQDCFIIGEYMYAMSYYNHTIAWFKQTTKLIQADEQLLQDASVLDFMETLIEYYRSMGDYDSALDLSDYIIARDPERKALLEKKAELEKENIEHANDEKEFKDVKIDYPYYKTNEYRLYERVCRGEHENTYSPQQKYLFCQYHTNGHPYLLLQPLKLEQLSLDPYVIYVHDVLTDIQMEAIKDIAKPRMTVPQTQ</sequence>
<evidence type="ECO:0000313" key="4">
    <source>
        <dbReference type="EnsemblMetazoa" id="SCAU003304-PA"/>
    </source>
</evidence>
<protein>
    <submittedName>
        <fullName evidence="4">Uncharacterized protein</fullName>
    </submittedName>
</protein>
<evidence type="ECO:0000313" key="5">
    <source>
        <dbReference type="Proteomes" id="UP000095300"/>
    </source>
</evidence>
<dbReference type="PROSITE" id="PS51257">
    <property type="entry name" value="PROKAR_LIPOPROTEIN"/>
    <property type="match status" value="1"/>
</dbReference>
<evidence type="ECO:0000259" key="3">
    <source>
        <dbReference type="Pfam" id="PF23558"/>
    </source>
</evidence>
<dbReference type="VEuPathDB" id="VectorBase:SCAU003304"/>
<organism evidence="4 5">
    <name type="scientific">Stomoxys calcitrans</name>
    <name type="common">Stable fly</name>
    <name type="synonym">Conops calcitrans</name>
    <dbReference type="NCBI Taxonomy" id="35570"/>
    <lineage>
        <taxon>Eukaryota</taxon>
        <taxon>Metazoa</taxon>
        <taxon>Ecdysozoa</taxon>
        <taxon>Arthropoda</taxon>
        <taxon>Hexapoda</taxon>
        <taxon>Insecta</taxon>
        <taxon>Pterygota</taxon>
        <taxon>Neoptera</taxon>
        <taxon>Endopterygota</taxon>
        <taxon>Diptera</taxon>
        <taxon>Brachycera</taxon>
        <taxon>Muscomorpha</taxon>
        <taxon>Muscoidea</taxon>
        <taxon>Muscidae</taxon>
        <taxon>Stomoxys</taxon>
    </lineage>
</organism>
<feature type="domain" description="Prolyl 4-hydroxylase peptide-substrate-binding" evidence="3">
    <location>
        <begin position="178"/>
        <end position="254"/>
    </location>
</feature>
<dbReference type="InterPro" id="IPR013547">
    <property type="entry name" value="P4H_N"/>
</dbReference>
<proteinExistence type="predicted"/>
<dbReference type="Gene3D" id="1.25.40.10">
    <property type="entry name" value="Tetratricopeptide repeat domain"/>
    <property type="match status" value="1"/>
</dbReference>
<feature type="signal peptide" evidence="1">
    <location>
        <begin position="1"/>
        <end position="22"/>
    </location>
</feature>
<dbReference type="AlphaFoldDB" id="A0A1I8NYV7"/>
<dbReference type="Proteomes" id="UP000095300">
    <property type="component" value="Unassembled WGS sequence"/>
</dbReference>
<gene>
    <name evidence="4" type="primary">106088485</name>
</gene>
<dbReference type="InterPro" id="IPR059068">
    <property type="entry name" value="TPR_P4H"/>
</dbReference>
<dbReference type="Pfam" id="PF08336">
    <property type="entry name" value="P4Ha_N"/>
    <property type="match status" value="1"/>
</dbReference>
<dbReference type="GO" id="GO:0004656">
    <property type="term" value="F:procollagen-proline 4-dioxygenase activity"/>
    <property type="evidence" value="ECO:0007669"/>
    <property type="project" value="InterPro"/>
</dbReference>
<accession>A0A1I8NYV7</accession>
<keyword evidence="5" id="KW-1185">Reference proteome</keyword>
<dbReference type="InterPro" id="IPR011990">
    <property type="entry name" value="TPR-like_helical_dom_sf"/>
</dbReference>
<dbReference type="GO" id="GO:0005783">
    <property type="term" value="C:endoplasmic reticulum"/>
    <property type="evidence" value="ECO:0007669"/>
    <property type="project" value="InterPro"/>
</dbReference>
<keyword evidence="1" id="KW-0732">Signal</keyword>
<dbReference type="EnsemblMetazoa" id="SCAU003304-RA">
    <property type="protein sequence ID" value="SCAU003304-PA"/>
    <property type="gene ID" value="SCAU003304"/>
</dbReference>
<dbReference type="STRING" id="35570.A0A1I8NYV7"/>
<name>A0A1I8NYV7_STOCA</name>
<dbReference type="Pfam" id="PF23558">
    <property type="entry name" value="TPR_P4H"/>
    <property type="match status" value="1"/>
</dbReference>
<dbReference type="Gene3D" id="6.10.140.1460">
    <property type="match status" value="1"/>
</dbReference>
<evidence type="ECO:0000259" key="2">
    <source>
        <dbReference type="Pfam" id="PF08336"/>
    </source>
</evidence>
<reference evidence="4" key="1">
    <citation type="submission" date="2020-05" db="UniProtKB">
        <authorList>
            <consortium name="EnsemblMetazoa"/>
        </authorList>
    </citation>
    <scope>IDENTIFICATION</scope>
    <source>
        <strain evidence="4">USDA</strain>
    </source>
</reference>